<protein>
    <submittedName>
        <fullName evidence="1">Uncharacterized protein</fullName>
    </submittedName>
</protein>
<evidence type="ECO:0000313" key="2">
    <source>
        <dbReference type="Proteomes" id="UP000298416"/>
    </source>
</evidence>
<name>A0A8X8XJN4_SALSN</name>
<dbReference type="OrthoDB" id="439046at2759"/>
<dbReference type="Gene3D" id="1.25.40.10">
    <property type="entry name" value="Tetratricopeptide repeat domain"/>
    <property type="match status" value="1"/>
</dbReference>
<comment type="caution">
    <text evidence="1">The sequence shown here is derived from an EMBL/GenBank/DDBJ whole genome shotgun (WGS) entry which is preliminary data.</text>
</comment>
<dbReference type="EMBL" id="PNBA02000009">
    <property type="protein sequence ID" value="KAG6413814.1"/>
    <property type="molecule type" value="Genomic_DNA"/>
</dbReference>
<dbReference type="PANTHER" id="PTHR26312">
    <property type="entry name" value="TETRATRICOPEPTIDE REPEAT PROTEIN 5"/>
    <property type="match status" value="1"/>
</dbReference>
<dbReference type="InterPro" id="IPR011990">
    <property type="entry name" value="TPR-like_helical_dom_sf"/>
</dbReference>
<sequence>MLVRSSSIPVLNSWIPKPLARSCSMSFDHNRINKISKNLTESPTNHRLPFPVYDGEGIGYRKAAAAVEFEVGGGAGVGSGGGSVGSGSRDGDDANHHASMDVHYEDMIKADPMNSMLLTNYATFLKEVRGDIMKGEMYCGRAILVNPSCGNALSLYADLIWLHYRDAKRAHIYFDRAVRAAPDNCYVMASYARFLWDAEDEIEE</sequence>
<dbReference type="PANTHER" id="PTHR26312:SF168">
    <property type="entry name" value="OS06G0606700 PROTEIN"/>
    <property type="match status" value="1"/>
</dbReference>
<proteinExistence type="predicted"/>
<dbReference type="AlphaFoldDB" id="A0A8X8XJN4"/>
<gene>
    <name evidence="1" type="ORF">SASPL_126529</name>
</gene>
<evidence type="ECO:0000313" key="1">
    <source>
        <dbReference type="EMBL" id="KAG6413814.1"/>
    </source>
</evidence>
<reference evidence="1" key="2">
    <citation type="submission" date="2020-08" db="EMBL/GenBank/DDBJ databases">
        <title>Plant Genome Project.</title>
        <authorList>
            <person name="Zhang R.-G."/>
        </authorList>
    </citation>
    <scope>NUCLEOTIDE SEQUENCE</scope>
    <source>
        <strain evidence="1">Huo1</strain>
        <tissue evidence="1">Leaf</tissue>
    </source>
</reference>
<reference evidence="1" key="1">
    <citation type="submission" date="2018-01" db="EMBL/GenBank/DDBJ databases">
        <authorList>
            <person name="Mao J.F."/>
        </authorList>
    </citation>
    <scope>NUCLEOTIDE SEQUENCE</scope>
    <source>
        <strain evidence="1">Huo1</strain>
        <tissue evidence="1">Leaf</tissue>
    </source>
</reference>
<accession>A0A8X8XJN4</accession>
<dbReference type="SUPFAM" id="SSF48452">
    <property type="entry name" value="TPR-like"/>
    <property type="match status" value="1"/>
</dbReference>
<organism evidence="1">
    <name type="scientific">Salvia splendens</name>
    <name type="common">Scarlet sage</name>
    <dbReference type="NCBI Taxonomy" id="180675"/>
    <lineage>
        <taxon>Eukaryota</taxon>
        <taxon>Viridiplantae</taxon>
        <taxon>Streptophyta</taxon>
        <taxon>Embryophyta</taxon>
        <taxon>Tracheophyta</taxon>
        <taxon>Spermatophyta</taxon>
        <taxon>Magnoliopsida</taxon>
        <taxon>eudicotyledons</taxon>
        <taxon>Gunneridae</taxon>
        <taxon>Pentapetalae</taxon>
        <taxon>asterids</taxon>
        <taxon>lamiids</taxon>
        <taxon>Lamiales</taxon>
        <taxon>Lamiaceae</taxon>
        <taxon>Nepetoideae</taxon>
        <taxon>Mentheae</taxon>
        <taxon>Salviinae</taxon>
        <taxon>Salvia</taxon>
        <taxon>Salvia subgen. Calosphace</taxon>
        <taxon>core Calosphace</taxon>
    </lineage>
</organism>
<dbReference type="Proteomes" id="UP000298416">
    <property type="component" value="Unassembled WGS sequence"/>
</dbReference>
<keyword evidence="2" id="KW-1185">Reference proteome</keyword>